<organism evidence="2">
    <name type="scientific">marine metagenome</name>
    <dbReference type="NCBI Taxonomy" id="408172"/>
    <lineage>
        <taxon>unclassified sequences</taxon>
        <taxon>metagenomes</taxon>
        <taxon>ecological metagenomes</taxon>
    </lineage>
</organism>
<dbReference type="InterPro" id="IPR029058">
    <property type="entry name" value="AB_hydrolase_fold"/>
</dbReference>
<sequence>MKLLLYVFLIIVSACIIILSGVILKIYRVQQPFQADDVPEWTVMELTPHKWELRSITDPERSTIAWVISPAGLQCDTLILVGGVEEGENLLAGGGKWKYTGNTILMKQPVHSFLLRHHWKNWSWLDWWHMPEKIREETRHTLGALNALLSYVHGGMRSDPRFTDKVVMAGGSVGSAFPVILTSFAPEKVAGLMVIYGFTNFQYVIQSELFTQGLIHLGLTKSSDDLSTKIKISGIRLTSHILSFFLGNILKYGQIEHYLPAIYDTPIHFINGTNDPLAPPEAYLPMWESSPEPKSEKWVEGGHFNPGAPEDLLLIGKLMYEWSAAHGVRSCHSPNK</sequence>
<evidence type="ECO:0008006" key="3">
    <source>
        <dbReference type="Google" id="ProtNLM"/>
    </source>
</evidence>
<accession>A0A381R415</accession>
<keyword evidence="1" id="KW-0472">Membrane</keyword>
<protein>
    <recommendedName>
        <fullName evidence="3">Serine hydrolase FSH domain-containing protein</fullName>
    </recommendedName>
</protein>
<gene>
    <name evidence="2" type="ORF">METZ01_LOCUS39349</name>
</gene>
<evidence type="ECO:0000256" key="1">
    <source>
        <dbReference type="SAM" id="Phobius"/>
    </source>
</evidence>
<dbReference type="Gene3D" id="3.40.50.1820">
    <property type="entry name" value="alpha/beta hydrolase"/>
    <property type="match status" value="1"/>
</dbReference>
<name>A0A381R415_9ZZZZ</name>
<dbReference type="AlphaFoldDB" id="A0A381R415"/>
<keyword evidence="1" id="KW-0812">Transmembrane</keyword>
<dbReference type="PROSITE" id="PS51257">
    <property type="entry name" value="PROKAR_LIPOPROTEIN"/>
    <property type="match status" value="1"/>
</dbReference>
<feature type="transmembrane region" description="Helical" evidence="1">
    <location>
        <begin position="6"/>
        <end position="24"/>
    </location>
</feature>
<keyword evidence="1" id="KW-1133">Transmembrane helix</keyword>
<reference evidence="2" key="1">
    <citation type="submission" date="2018-05" db="EMBL/GenBank/DDBJ databases">
        <authorList>
            <person name="Lanie J.A."/>
            <person name="Ng W.-L."/>
            <person name="Kazmierczak K.M."/>
            <person name="Andrzejewski T.M."/>
            <person name="Davidsen T.M."/>
            <person name="Wayne K.J."/>
            <person name="Tettelin H."/>
            <person name="Glass J.I."/>
            <person name="Rusch D."/>
            <person name="Podicherti R."/>
            <person name="Tsui H.-C.T."/>
            <person name="Winkler M.E."/>
        </authorList>
    </citation>
    <scope>NUCLEOTIDE SEQUENCE</scope>
</reference>
<proteinExistence type="predicted"/>
<dbReference type="EMBL" id="UINC01001684">
    <property type="protein sequence ID" value="SUZ86495.1"/>
    <property type="molecule type" value="Genomic_DNA"/>
</dbReference>
<dbReference type="SUPFAM" id="SSF53474">
    <property type="entry name" value="alpha/beta-Hydrolases"/>
    <property type="match status" value="1"/>
</dbReference>
<evidence type="ECO:0000313" key="2">
    <source>
        <dbReference type="EMBL" id="SUZ86495.1"/>
    </source>
</evidence>